<dbReference type="Gene3D" id="1.10.150.380">
    <property type="entry name" value="GatB domain, N-terminal subdomain"/>
    <property type="match status" value="1"/>
</dbReference>
<comment type="subunit">
    <text evidence="2 11">Heterotrimer of A, B and C subunits.</text>
</comment>
<dbReference type="AlphaFoldDB" id="A0A7R6PSD2"/>
<dbReference type="EC" id="6.3.5.-" evidence="11"/>
<feature type="domain" description="Asn/Gln amidotransferase" evidence="12">
    <location>
        <begin position="322"/>
        <end position="469"/>
    </location>
</feature>
<dbReference type="Proteomes" id="UP000595564">
    <property type="component" value="Chromosome"/>
</dbReference>
<dbReference type="GO" id="GO:0016740">
    <property type="term" value="F:transferase activity"/>
    <property type="evidence" value="ECO:0007669"/>
    <property type="project" value="UniProtKB-KW"/>
</dbReference>
<evidence type="ECO:0000256" key="11">
    <source>
        <dbReference type="HAMAP-Rule" id="MF_00121"/>
    </source>
</evidence>
<evidence type="ECO:0000256" key="1">
    <source>
        <dbReference type="ARBA" id="ARBA00005306"/>
    </source>
</evidence>
<evidence type="ECO:0000313" key="14">
    <source>
        <dbReference type="Proteomes" id="UP000595564"/>
    </source>
</evidence>
<dbReference type="Gene3D" id="1.10.10.410">
    <property type="match status" value="1"/>
</dbReference>
<dbReference type="InterPro" id="IPR023168">
    <property type="entry name" value="GatB_Yqey_C_2"/>
</dbReference>
<dbReference type="SUPFAM" id="SSF55931">
    <property type="entry name" value="Glutamine synthetase/guanido kinase"/>
    <property type="match status" value="1"/>
</dbReference>
<dbReference type="NCBIfam" id="TIGR00133">
    <property type="entry name" value="gatB"/>
    <property type="match status" value="1"/>
</dbReference>
<evidence type="ECO:0000256" key="6">
    <source>
        <dbReference type="ARBA" id="ARBA00022840"/>
    </source>
</evidence>
<evidence type="ECO:0000256" key="4">
    <source>
        <dbReference type="ARBA" id="ARBA00022598"/>
    </source>
</evidence>
<comment type="catalytic activity">
    <reaction evidence="10 11">
        <text>L-glutamyl-tRNA(Gln) + L-glutamine + ATP + H2O = L-glutaminyl-tRNA(Gln) + L-glutamate + ADP + phosphate + H(+)</text>
        <dbReference type="Rhea" id="RHEA:17521"/>
        <dbReference type="Rhea" id="RHEA-COMP:9681"/>
        <dbReference type="Rhea" id="RHEA-COMP:9684"/>
        <dbReference type="ChEBI" id="CHEBI:15377"/>
        <dbReference type="ChEBI" id="CHEBI:15378"/>
        <dbReference type="ChEBI" id="CHEBI:29985"/>
        <dbReference type="ChEBI" id="CHEBI:30616"/>
        <dbReference type="ChEBI" id="CHEBI:43474"/>
        <dbReference type="ChEBI" id="CHEBI:58359"/>
        <dbReference type="ChEBI" id="CHEBI:78520"/>
        <dbReference type="ChEBI" id="CHEBI:78521"/>
        <dbReference type="ChEBI" id="CHEBI:456216"/>
    </reaction>
</comment>
<dbReference type="SMART" id="SM00845">
    <property type="entry name" value="GatB_Yqey"/>
    <property type="match status" value="1"/>
</dbReference>
<dbReference type="InterPro" id="IPR042114">
    <property type="entry name" value="GatB_C_1"/>
</dbReference>
<dbReference type="GO" id="GO:0070681">
    <property type="term" value="P:glutaminyl-tRNAGln biosynthesis via transamidation"/>
    <property type="evidence" value="ECO:0007669"/>
    <property type="project" value="TreeGrafter"/>
</dbReference>
<dbReference type="RefSeq" id="WP_201327771.1">
    <property type="nucleotide sequence ID" value="NZ_AP017470.1"/>
</dbReference>
<gene>
    <name evidence="11 13" type="primary">gatB</name>
    <name evidence="13" type="ORF">TTHT_2020</name>
</gene>
<keyword evidence="13" id="KW-0808">Transferase</keyword>
<accession>A0A7R6PSD2</accession>
<dbReference type="KEGG" id="thyd:TTHT_2020"/>
<keyword evidence="5 11" id="KW-0547">Nucleotide-binding</keyword>
<dbReference type="Pfam" id="PF02637">
    <property type="entry name" value="GatB_Yqey"/>
    <property type="match status" value="1"/>
</dbReference>
<dbReference type="PANTHER" id="PTHR11659">
    <property type="entry name" value="GLUTAMYL-TRNA GLN AMIDOTRANSFERASE SUBUNIT B MITOCHONDRIAL AND PROKARYOTIC PET112-RELATED"/>
    <property type="match status" value="1"/>
</dbReference>
<dbReference type="InterPro" id="IPR014746">
    <property type="entry name" value="Gln_synth/guanido_kin_cat_dom"/>
</dbReference>
<dbReference type="Pfam" id="PF02934">
    <property type="entry name" value="GatB_N"/>
    <property type="match status" value="1"/>
</dbReference>
<dbReference type="InterPro" id="IPR017959">
    <property type="entry name" value="Asn/Gln-tRNA_amidoTrfase_suB/E"/>
</dbReference>
<comment type="function">
    <text evidence="8 11">Allows the formation of correctly charged Asn-tRNA(Asn) or Gln-tRNA(Gln) through the transamidation of misacylated Asp-tRNA(Asn) or Glu-tRNA(Gln) in organisms which lack either or both of asparaginyl-tRNA or glutaminyl-tRNA synthetases. The reaction takes place in the presence of glutamine and ATP through an activated phospho-Asp-tRNA(Asn) or phospho-Glu-tRNA(Gln).</text>
</comment>
<keyword evidence="6 11" id="KW-0067">ATP-binding</keyword>
<proteinExistence type="inferred from homology"/>
<dbReference type="InterPro" id="IPR006075">
    <property type="entry name" value="Asn/Gln-tRNA_Trfase_suB/E_cat"/>
</dbReference>
<dbReference type="HAMAP" id="MF_00121">
    <property type="entry name" value="GatB"/>
    <property type="match status" value="1"/>
</dbReference>
<keyword evidence="14" id="KW-1185">Reference proteome</keyword>
<reference evidence="13 14" key="1">
    <citation type="journal article" date="2012" name="Extremophiles">
        <title>Thermotomaculum hydrothermale gen. nov., sp. nov., a novel heterotrophic thermophile within the phylum Acidobacteria from a deep-sea hydrothermal vent chimney in the Southern Okinawa Trough.</title>
        <authorList>
            <person name="Izumi H."/>
            <person name="Nunoura T."/>
            <person name="Miyazaki M."/>
            <person name="Mino S."/>
            <person name="Toki T."/>
            <person name="Takai K."/>
            <person name="Sako Y."/>
            <person name="Sawabe T."/>
            <person name="Nakagawa S."/>
        </authorList>
    </citation>
    <scope>NUCLEOTIDE SEQUENCE [LARGE SCALE GENOMIC DNA]</scope>
    <source>
        <strain evidence="13 14">AC55</strain>
    </source>
</reference>
<dbReference type="NCBIfam" id="NF004012">
    <property type="entry name" value="PRK05477.1-2"/>
    <property type="match status" value="1"/>
</dbReference>
<dbReference type="GO" id="GO:0006412">
    <property type="term" value="P:translation"/>
    <property type="evidence" value="ECO:0007669"/>
    <property type="project" value="UniProtKB-UniRule"/>
</dbReference>
<dbReference type="GO" id="GO:0005524">
    <property type="term" value="F:ATP binding"/>
    <property type="evidence" value="ECO:0007669"/>
    <property type="project" value="UniProtKB-KW"/>
</dbReference>
<evidence type="ECO:0000259" key="12">
    <source>
        <dbReference type="SMART" id="SM00845"/>
    </source>
</evidence>
<dbReference type="EMBL" id="AP017470">
    <property type="protein sequence ID" value="BBB33461.1"/>
    <property type="molecule type" value="Genomic_DNA"/>
</dbReference>
<dbReference type="NCBIfam" id="NF004015">
    <property type="entry name" value="PRK05477.1-5"/>
    <property type="match status" value="1"/>
</dbReference>
<dbReference type="PANTHER" id="PTHR11659:SF0">
    <property type="entry name" value="GLUTAMYL-TRNA(GLN) AMIDOTRANSFERASE SUBUNIT B, MITOCHONDRIAL"/>
    <property type="match status" value="1"/>
</dbReference>
<evidence type="ECO:0000256" key="9">
    <source>
        <dbReference type="ARBA" id="ARBA00047380"/>
    </source>
</evidence>
<comment type="catalytic activity">
    <reaction evidence="9 11">
        <text>L-aspartyl-tRNA(Asn) + L-glutamine + ATP + H2O = L-asparaginyl-tRNA(Asn) + L-glutamate + ADP + phosphate + 2 H(+)</text>
        <dbReference type="Rhea" id="RHEA:14513"/>
        <dbReference type="Rhea" id="RHEA-COMP:9674"/>
        <dbReference type="Rhea" id="RHEA-COMP:9677"/>
        <dbReference type="ChEBI" id="CHEBI:15377"/>
        <dbReference type="ChEBI" id="CHEBI:15378"/>
        <dbReference type="ChEBI" id="CHEBI:29985"/>
        <dbReference type="ChEBI" id="CHEBI:30616"/>
        <dbReference type="ChEBI" id="CHEBI:43474"/>
        <dbReference type="ChEBI" id="CHEBI:58359"/>
        <dbReference type="ChEBI" id="CHEBI:78515"/>
        <dbReference type="ChEBI" id="CHEBI:78516"/>
        <dbReference type="ChEBI" id="CHEBI:456216"/>
    </reaction>
</comment>
<dbReference type="InterPro" id="IPR018027">
    <property type="entry name" value="Asn/Gln_amidotransferase"/>
</dbReference>
<dbReference type="NCBIfam" id="NF004014">
    <property type="entry name" value="PRK05477.1-4"/>
    <property type="match status" value="1"/>
</dbReference>
<comment type="similarity">
    <text evidence="1 11">Belongs to the GatB/GatE family. GatB subfamily.</text>
</comment>
<evidence type="ECO:0000256" key="3">
    <source>
        <dbReference type="ARBA" id="ARBA00016923"/>
    </source>
</evidence>
<dbReference type="InterPro" id="IPR003789">
    <property type="entry name" value="Asn/Gln_tRNA_amidoTrase-B-like"/>
</dbReference>
<dbReference type="PROSITE" id="PS01234">
    <property type="entry name" value="GATB"/>
    <property type="match status" value="1"/>
</dbReference>
<evidence type="ECO:0000256" key="2">
    <source>
        <dbReference type="ARBA" id="ARBA00011123"/>
    </source>
</evidence>
<evidence type="ECO:0000256" key="8">
    <source>
        <dbReference type="ARBA" id="ARBA00024799"/>
    </source>
</evidence>
<keyword evidence="7 11" id="KW-0648">Protein biosynthesis</keyword>
<dbReference type="InterPro" id="IPR017958">
    <property type="entry name" value="Gln-tRNA_amidoTrfase_suB_CS"/>
</dbReference>
<evidence type="ECO:0000256" key="10">
    <source>
        <dbReference type="ARBA" id="ARBA00047913"/>
    </source>
</evidence>
<dbReference type="SUPFAM" id="SSF89095">
    <property type="entry name" value="GatB/YqeY motif"/>
    <property type="match status" value="1"/>
</dbReference>
<protein>
    <recommendedName>
        <fullName evidence="3 11">Aspartyl/glutamyl-tRNA(Asn/Gln) amidotransferase subunit B</fullName>
        <shortName evidence="11">Asp/Glu-ADT subunit B</shortName>
        <ecNumber evidence="11">6.3.5.-</ecNumber>
    </recommendedName>
</protein>
<dbReference type="GO" id="GO:0050567">
    <property type="term" value="F:glutaminyl-tRNA synthase (glutamine-hydrolyzing) activity"/>
    <property type="evidence" value="ECO:0007669"/>
    <property type="project" value="UniProtKB-UniRule"/>
</dbReference>
<evidence type="ECO:0000313" key="13">
    <source>
        <dbReference type="EMBL" id="BBB33461.1"/>
    </source>
</evidence>
<organism evidence="13 14">
    <name type="scientific">Thermotomaculum hydrothermale</name>
    <dbReference type="NCBI Taxonomy" id="981385"/>
    <lineage>
        <taxon>Bacteria</taxon>
        <taxon>Pseudomonadati</taxon>
        <taxon>Acidobacteriota</taxon>
        <taxon>Holophagae</taxon>
        <taxon>Thermotomaculales</taxon>
        <taxon>Thermotomaculaceae</taxon>
        <taxon>Thermotomaculum</taxon>
    </lineage>
</organism>
<keyword evidence="4 11" id="KW-0436">Ligase</keyword>
<evidence type="ECO:0000256" key="7">
    <source>
        <dbReference type="ARBA" id="ARBA00022917"/>
    </source>
</evidence>
<dbReference type="FunFam" id="1.10.10.410:FF:000001">
    <property type="entry name" value="Aspartyl/glutamyl-tRNA(Asn/Gln) amidotransferase subunit B"/>
    <property type="match status" value="1"/>
</dbReference>
<name>A0A7R6PSD2_9BACT</name>
<sequence length="471" mass="53945">MEFEAVIGLEVHAQLKTDTKMFCSCKTDFKDEPNTNTCPVCYGLPGALPVINKKAVEFAIKAGLAFNCKINLTSVFSRKNYFYPDLPKGYQITQYEIPICEGGEVKVDEGKSFRLERIHLEEDAAKSMHKGDRTLVDFNRSGIPLIEIVSKPDMRSGEDAYKYLVQLRAILRYLGICDGNMEEGSLRCDANISVRPKGQKELGTKTELKNLNSFRFVQKAIDYEIKRQIEVIKNGGRIVQETRLYDDRKNETRPMRSKEEAHDYRYFPEPDLKPLVITEEEIEKIRETMPELPLEKALRFEREFGIKKEDAYFLTLEKELADYFEKVAKQSGNPKTASALIQTELLRELNAEKKSIEECKLQPETLVKLIKLIDNKTISMKIAKDIFPEIYKTNKDPEIIVKEKGLVQITDESAIEEICKKVVDANPAQVEKYRNGKQGLFGFFVGQVMKETRGKANPQIVNKILKKLLDS</sequence>
<evidence type="ECO:0000256" key="5">
    <source>
        <dbReference type="ARBA" id="ARBA00022741"/>
    </source>
</evidence>
<dbReference type="InterPro" id="IPR004413">
    <property type="entry name" value="GatB"/>
</dbReference>